<evidence type="ECO:0000259" key="2">
    <source>
        <dbReference type="Pfam" id="PF14478"/>
    </source>
</evidence>
<evidence type="ECO:0000313" key="3">
    <source>
        <dbReference type="EMBL" id="SFB98254.1"/>
    </source>
</evidence>
<gene>
    <name evidence="3" type="ORF">SAMN04488102_10288</name>
</gene>
<dbReference type="EMBL" id="FOLT01000002">
    <property type="protein sequence ID" value="SFB98254.1"/>
    <property type="molecule type" value="Genomic_DNA"/>
</dbReference>
<evidence type="ECO:0000256" key="1">
    <source>
        <dbReference type="SAM" id="Phobius"/>
    </source>
</evidence>
<dbReference type="Gene3D" id="2.170.130.30">
    <property type="match status" value="1"/>
</dbReference>
<keyword evidence="4" id="KW-1185">Reference proteome</keyword>
<accession>A0A1I1FG46</accession>
<evidence type="ECO:0000313" key="4">
    <source>
        <dbReference type="Proteomes" id="UP000199612"/>
    </source>
</evidence>
<feature type="domain" description="Transcobalamin-like C-terminal" evidence="2">
    <location>
        <begin position="68"/>
        <end position="134"/>
    </location>
</feature>
<dbReference type="STRING" id="753702.SAMN04488102_10288"/>
<organism evidence="3 4">
    <name type="scientific">Alkalibacterium subtropicum</name>
    <dbReference type="NCBI Taxonomy" id="753702"/>
    <lineage>
        <taxon>Bacteria</taxon>
        <taxon>Bacillati</taxon>
        <taxon>Bacillota</taxon>
        <taxon>Bacilli</taxon>
        <taxon>Lactobacillales</taxon>
        <taxon>Carnobacteriaceae</taxon>
        <taxon>Alkalibacterium</taxon>
    </lineage>
</organism>
<proteinExistence type="predicted"/>
<dbReference type="Pfam" id="PF14478">
    <property type="entry name" value="DUF4430"/>
    <property type="match status" value="1"/>
</dbReference>
<name>A0A1I1FG46_9LACT</name>
<dbReference type="InterPro" id="IPR027954">
    <property type="entry name" value="Transcobalamin-like_C"/>
</dbReference>
<keyword evidence="1" id="KW-0472">Membrane</keyword>
<keyword evidence="1" id="KW-0812">Transmembrane</keyword>
<dbReference type="AlphaFoldDB" id="A0A1I1FG46"/>
<protein>
    <recommendedName>
        <fullName evidence="2">Transcobalamin-like C-terminal domain-containing protein</fullName>
    </recommendedName>
</protein>
<sequence length="136" mass="15156">MKNKQKSLIAIGVGIILVVLALVFNGMFTDDPADPAGPVTSDETNEVNIVIYADEEEIANESFEVDPDTTLMEIMEENFDVTVSDEGFVEAIEGYEQNPDENLWWIFEANDEMVEEAADEFIPEDGDVVIWALTAF</sequence>
<feature type="transmembrane region" description="Helical" evidence="1">
    <location>
        <begin position="7"/>
        <end position="28"/>
    </location>
</feature>
<dbReference type="RefSeq" id="WP_177188566.1">
    <property type="nucleotide sequence ID" value="NZ_FOLT01000002.1"/>
</dbReference>
<reference evidence="4" key="1">
    <citation type="submission" date="2016-10" db="EMBL/GenBank/DDBJ databases">
        <authorList>
            <person name="Varghese N."/>
            <person name="Submissions S."/>
        </authorList>
    </citation>
    <scope>NUCLEOTIDE SEQUENCE [LARGE SCALE GENOMIC DNA]</scope>
    <source>
        <strain evidence="4">DSM 23664</strain>
    </source>
</reference>
<keyword evidence="1" id="KW-1133">Transmembrane helix</keyword>
<dbReference type="Proteomes" id="UP000199612">
    <property type="component" value="Unassembled WGS sequence"/>
</dbReference>